<protein>
    <submittedName>
        <fullName evidence="1">Uncharacterized protein</fullName>
    </submittedName>
</protein>
<dbReference type="EMBL" id="UINC01021229">
    <property type="protein sequence ID" value="SVA88329.1"/>
    <property type="molecule type" value="Genomic_DNA"/>
</dbReference>
<proteinExistence type="predicted"/>
<evidence type="ECO:0000313" key="1">
    <source>
        <dbReference type="EMBL" id="SVA88329.1"/>
    </source>
</evidence>
<feature type="non-terminal residue" evidence="1">
    <location>
        <position position="1"/>
    </location>
</feature>
<name>A0A381ZGK2_9ZZZZ</name>
<accession>A0A381ZGK2</accession>
<gene>
    <name evidence="1" type="ORF">METZ01_LOCUS141183</name>
</gene>
<dbReference type="AlphaFoldDB" id="A0A381ZGK2"/>
<sequence length="30" mass="3510">LRLFQGQGANSHMKRPPSWHYYVDKAHTLA</sequence>
<organism evidence="1">
    <name type="scientific">marine metagenome</name>
    <dbReference type="NCBI Taxonomy" id="408172"/>
    <lineage>
        <taxon>unclassified sequences</taxon>
        <taxon>metagenomes</taxon>
        <taxon>ecological metagenomes</taxon>
    </lineage>
</organism>
<reference evidence="1" key="1">
    <citation type="submission" date="2018-05" db="EMBL/GenBank/DDBJ databases">
        <authorList>
            <person name="Lanie J.A."/>
            <person name="Ng W.-L."/>
            <person name="Kazmierczak K.M."/>
            <person name="Andrzejewski T.M."/>
            <person name="Davidsen T.M."/>
            <person name="Wayne K.J."/>
            <person name="Tettelin H."/>
            <person name="Glass J.I."/>
            <person name="Rusch D."/>
            <person name="Podicherti R."/>
            <person name="Tsui H.-C.T."/>
            <person name="Winkler M.E."/>
        </authorList>
    </citation>
    <scope>NUCLEOTIDE SEQUENCE</scope>
</reference>